<dbReference type="STRING" id="927083.DB32_002124"/>
<dbReference type="KEGG" id="samy:DB32_002124"/>
<proteinExistence type="predicted"/>
<organism evidence="2 3">
    <name type="scientific">Sandaracinus amylolyticus</name>
    <dbReference type="NCBI Taxonomy" id="927083"/>
    <lineage>
        <taxon>Bacteria</taxon>
        <taxon>Pseudomonadati</taxon>
        <taxon>Myxococcota</taxon>
        <taxon>Polyangia</taxon>
        <taxon>Polyangiales</taxon>
        <taxon>Sandaracinaceae</taxon>
        <taxon>Sandaracinus</taxon>
    </lineage>
</organism>
<sequence>MSGSGGRIAARALPRCRDAVVSLWSTSASPRRTRASEAPPPARYRGSAVLIGKDEMARVRSALRRGPGARSSGSAAHSPGLRRAPLRVRLDRGGAGTREARARDGA</sequence>
<name>A0A0F6W1C2_9BACT</name>
<evidence type="ECO:0000313" key="2">
    <source>
        <dbReference type="EMBL" id="AKF04975.1"/>
    </source>
</evidence>
<dbReference type="Proteomes" id="UP000034883">
    <property type="component" value="Chromosome"/>
</dbReference>
<gene>
    <name evidence="2" type="ORF">DB32_002124</name>
</gene>
<accession>A0A0F6W1C2</accession>
<dbReference type="EMBL" id="CP011125">
    <property type="protein sequence ID" value="AKF04975.1"/>
    <property type="molecule type" value="Genomic_DNA"/>
</dbReference>
<feature type="region of interest" description="Disordered" evidence="1">
    <location>
        <begin position="62"/>
        <end position="106"/>
    </location>
</feature>
<feature type="compositionally biased region" description="Basic and acidic residues" evidence="1">
    <location>
        <begin position="88"/>
        <end position="106"/>
    </location>
</feature>
<evidence type="ECO:0000256" key="1">
    <source>
        <dbReference type="SAM" id="MobiDB-lite"/>
    </source>
</evidence>
<keyword evidence="3" id="KW-1185">Reference proteome</keyword>
<evidence type="ECO:0000313" key="3">
    <source>
        <dbReference type="Proteomes" id="UP000034883"/>
    </source>
</evidence>
<feature type="region of interest" description="Disordered" evidence="1">
    <location>
        <begin position="23"/>
        <end position="46"/>
    </location>
</feature>
<dbReference type="AlphaFoldDB" id="A0A0F6W1C2"/>
<reference evidence="2 3" key="1">
    <citation type="submission" date="2015-03" db="EMBL/GenBank/DDBJ databases">
        <title>Genome assembly of Sandaracinus amylolyticus DSM 53668.</title>
        <authorList>
            <person name="Sharma G."/>
            <person name="Subramanian S."/>
        </authorList>
    </citation>
    <scope>NUCLEOTIDE SEQUENCE [LARGE SCALE GENOMIC DNA]</scope>
    <source>
        <strain evidence="2 3">DSM 53668</strain>
    </source>
</reference>
<protein>
    <submittedName>
        <fullName evidence="2">Uncharacterized protein</fullName>
    </submittedName>
</protein>